<dbReference type="EMBL" id="CP041166">
    <property type="protein sequence ID" value="QFR43159.1"/>
    <property type="molecule type" value="Genomic_DNA"/>
</dbReference>
<dbReference type="AlphaFoldDB" id="A0AAJ4A3B9"/>
<dbReference type="KEGG" id="suln:FJR47_04270"/>
<organism evidence="1 2">
    <name type="scientific">Sulfurimonas xiamenensis</name>
    <dbReference type="NCBI Taxonomy" id="2590021"/>
    <lineage>
        <taxon>Bacteria</taxon>
        <taxon>Pseudomonadati</taxon>
        <taxon>Campylobacterota</taxon>
        <taxon>Epsilonproteobacteria</taxon>
        <taxon>Campylobacterales</taxon>
        <taxon>Sulfurimonadaceae</taxon>
        <taxon>Sulfurimonas</taxon>
    </lineage>
</organism>
<evidence type="ECO:0000313" key="2">
    <source>
        <dbReference type="Proteomes" id="UP000326061"/>
    </source>
</evidence>
<accession>A0AAJ4A3B9</accession>
<reference evidence="2" key="1">
    <citation type="submission" date="2019-06" db="EMBL/GenBank/DDBJ databases">
        <title>Sulfurimonas gotlandica sp. nov., a chemoautotrophic and psychrotolerant epsilonproteobacterium isolated from a pelagic redoxcline, and an emended description of the genus Sulfurimonas.</title>
        <authorList>
            <person name="Wang S."/>
            <person name="Jiang L."/>
            <person name="Shao Z."/>
        </authorList>
    </citation>
    <scope>NUCLEOTIDE SEQUENCE [LARGE SCALE GENOMIC DNA]</scope>
    <source>
        <strain evidence="2">1-1N</strain>
    </source>
</reference>
<name>A0AAJ4A3B9_9BACT</name>
<dbReference type="RefSeq" id="WP_152299222.1">
    <property type="nucleotide sequence ID" value="NZ_CP041166.1"/>
</dbReference>
<proteinExistence type="predicted"/>
<dbReference type="Proteomes" id="UP000326061">
    <property type="component" value="Chromosome"/>
</dbReference>
<keyword evidence="2" id="KW-1185">Reference proteome</keyword>
<sequence length="904" mass="107762">MNKVESTIQKMKLNPDYEKYFFQNASKYQNLYVWLEPLYKESYFEAQEDMRIYLSFLETVSLQNKEEERSDTTKILLDIVNAFFEFRQEHKSYDYYTDYSMVKILFNLPKENITLEHIDMIHMLLKDSGGSSLLNSEIEKVVLPVLVDNGMNEYILSLLRVIFDYQVQDKGKSYQEREPLLEKYWLNSLLEKHSKSIVEMIDIAGLEILISTVKQVIDEDEAAFNNVWIASIEEHPQNSFPERYDNQLISFTRDLLEYLDADKVKSFIENFLDEEHPIFKRLAFHTINNKYDELKKLFWNWFDAYKDTINTTFKHELYKLLQDNNGKFSEDEFDKLIAWIESLDYSKYYDDVSAEQLRIVTAYKKKEWLWSIKTSSTKAQELYEKYNAVNSSKLEHPGFDMWTSGTEWVGYQSPIEEKDVFCNKTVDEIIQEIKTFDPSKIEKERFTRDSDLIEGLANDLADCVKENPNKYSLEIEKFIELDWIYKYHLIYGLTNAWKEKKKFEWGKVFDFILNILDEDFFASQEQYILWMKGQIASLVEYGTKNDENAFDKKYLPEAKKILFLLLKHKEEEQIEYDNDMHTYVLNSINGKALHALINYTLRYGRLNSSHSVKWEDDVKDFFTKQLDENTEYSKSIFTILGDYLPNLSFLDKEWVDSNFNRIFPTGNDDLWEIAISGYFLYSSTVYTDIYEQFKQHGHIEKALNFKFKSDRTKRKVIQHICIMYNSSKDDETILDVIESKDQESILELIRFMWQIDRKNITEEARTKIFSLWQKIYDVFREDNSSGAQAIFSTLSKWFVFIDAIDEEILPYLKLTAKYTEKNHNSYFIVEELERLVQNSPKNVGTLYIEMLTNDIFPTYKQEQIENTIESMYKLGEKNSAKMICNLYRKRGIYFLNEISKQYEI</sequence>
<gene>
    <name evidence="1" type="ORF">FJR47_04270</name>
</gene>
<protein>
    <submittedName>
        <fullName evidence="1">Uncharacterized protein</fullName>
    </submittedName>
</protein>
<evidence type="ECO:0000313" key="1">
    <source>
        <dbReference type="EMBL" id="QFR43159.1"/>
    </source>
</evidence>